<dbReference type="GO" id="GO:0000703">
    <property type="term" value="F:oxidized pyrimidine nucleobase lesion DNA N-glycosylase activity"/>
    <property type="evidence" value="ECO:0007669"/>
    <property type="project" value="TreeGrafter"/>
</dbReference>
<dbReference type="EC" id="4.2.99.18" evidence="6"/>
<dbReference type="InterPro" id="IPR023170">
    <property type="entry name" value="HhH_base_excis_C"/>
</dbReference>
<protein>
    <submittedName>
        <fullName evidence="6">Endonuclease III</fullName>
        <ecNumber evidence="6">4.2.99.18</ecNumber>
    </submittedName>
</protein>
<name>A0A3B0QSZ4_9ZZZZ</name>
<proteinExistence type="predicted"/>
<dbReference type="GO" id="GO:0006289">
    <property type="term" value="P:nucleotide-excision repair"/>
    <property type="evidence" value="ECO:0007669"/>
    <property type="project" value="TreeGrafter"/>
</dbReference>
<accession>A0A3B0QSZ4</accession>
<evidence type="ECO:0000256" key="5">
    <source>
        <dbReference type="ARBA" id="ARBA00023295"/>
    </source>
</evidence>
<evidence type="ECO:0000256" key="2">
    <source>
        <dbReference type="ARBA" id="ARBA00022801"/>
    </source>
</evidence>
<organism evidence="6">
    <name type="scientific">hydrothermal vent metagenome</name>
    <dbReference type="NCBI Taxonomy" id="652676"/>
    <lineage>
        <taxon>unclassified sequences</taxon>
        <taxon>metagenomes</taxon>
        <taxon>ecological metagenomes</taxon>
    </lineage>
</organism>
<dbReference type="EMBL" id="UOEA01000030">
    <property type="protein sequence ID" value="VAV82857.1"/>
    <property type="molecule type" value="Genomic_DNA"/>
</dbReference>
<keyword evidence="1" id="KW-0227">DNA damage</keyword>
<evidence type="ECO:0000313" key="6">
    <source>
        <dbReference type="EMBL" id="VAV82857.1"/>
    </source>
</evidence>
<keyword evidence="6" id="KW-0255">Endonuclease</keyword>
<keyword evidence="6" id="KW-0540">Nuclease</keyword>
<gene>
    <name evidence="6" type="ORF">MNBD_DELTA01-264</name>
</gene>
<keyword evidence="4 6" id="KW-0456">Lyase</keyword>
<keyword evidence="2" id="KW-0378">Hydrolase</keyword>
<dbReference type="AlphaFoldDB" id="A0A3B0QSZ4"/>
<dbReference type="InterPro" id="IPR011257">
    <property type="entry name" value="DNA_glycosylase"/>
</dbReference>
<evidence type="ECO:0000256" key="4">
    <source>
        <dbReference type="ARBA" id="ARBA00023239"/>
    </source>
</evidence>
<dbReference type="GO" id="GO:0006285">
    <property type="term" value="P:base-excision repair, AP site formation"/>
    <property type="evidence" value="ECO:0007669"/>
    <property type="project" value="TreeGrafter"/>
</dbReference>
<feature type="non-terminal residue" evidence="6">
    <location>
        <position position="1"/>
    </location>
</feature>
<dbReference type="SUPFAM" id="SSF48150">
    <property type="entry name" value="DNA-glycosylase"/>
    <property type="match status" value="1"/>
</dbReference>
<evidence type="ECO:0000256" key="1">
    <source>
        <dbReference type="ARBA" id="ARBA00022763"/>
    </source>
</evidence>
<dbReference type="Gene3D" id="1.10.1670.10">
    <property type="entry name" value="Helix-hairpin-Helix base-excision DNA repair enzymes (C-terminal)"/>
    <property type="match status" value="1"/>
</dbReference>
<sequence>CVDTHVHRITNHWGYVATKTPDKTEMALRAKLPGRYWIPINDYLVAYGQNLCKPVSPHCSECKLFKYCERIGVKKSR</sequence>
<keyword evidence="5" id="KW-0326">Glycosidase</keyword>
<keyword evidence="3" id="KW-0234">DNA repair</keyword>
<evidence type="ECO:0000256" key="3">
    <source>
        <dbReference type="ARBA" id="ARBA00023204"/>
    </source>
</evidence>
<dbReference type="PANTHER" id="PTHR43286:SF1">
    <property type="entry name" value="ENDONUCLEASE III-LIKE PROTEIN 1"/>
    <property type="match status" value="1"/>
</dbReference>
<reference evidence="6" key="1">
    <citation type="submission" date="2018-06" db="EMBL/GenBank/DDBJ databases">
        <authorList>
            <person name="Zhirakovskaya E."/>
        </authorList>
    </citation>
    <scope>NUCLEOTIDE SEQUENCE</scope>
</reference>
<dbReference type="PANTHER" id="PTHR43286">
    <property type="entry name" value="ENDONUCLEASE III-LIKE PROTEIN 1"/>
    <property type="match status" value="1"/>
</dbReference>
<dbReference type="GO" id="GO:0140078">
    <property type="term" value="F:class I DNA-(apurinic or apyrimidinic site) endonuclease activity"/>
    <property type="evidence" value="ECO:0007669"/>
    <property type="project" value="UniProtKB-EC"/>
</dbReference>